<evidence type="ECO:0000313" key="2">
    <source>
        <dbReference type="Proteomes" id="UP001610335"/>
    </source>
</evidence>
<dbReference type="EMBL" id="JBFXLS010000079">
    <property type="protein sequence ID" value="KAL2819074.1"/>
    <property type="molecule type" value="Genomic_DNA"/>
</dbReference>
<reference evidence="1 2" key="1">
    <citation type="submission" date="2024-07" db="EMBL/GenBank/DDBJ databases">
        <title>Section-level genome sequencing and comparative genomics of Aspergillus sections Usti and Cavernicolus.</title>
        <authorList>
            <consortium name="Lawrence Berkeley National Laboratory"/>
            <person name="Nybo J.L."/>
            <person name="Vesth T.C."/>
            <person name="Theobald S."/>
            <person name="Frisvad J.C."/>
            <person name="Larsen T.O."/>
            <person name="Kjaerboelling I."/>
            <person name="Rothschild-Mancinelli K."/>
            <person name="Lyhne E.K."/>
            <person name="Kogle M.E."/>
            <person name="Barry K."/>
            <person name="Clum A."/>
            <person name="Na H."/>
            <person name="Ledsgaard L."/>
            <person name="Lin J."/>
            <person name="Lipzen A."/>
            <person name="Kuo A."/>
            <person name="Riley R."/>
            <person name="Mondo S."/>
            <person name="LaButti K."/>
            <person name="Haridas S."/>
            <person name="Pangalinan J."/>
            <person name="Salamov A.A."/>
            <person name="Simmons B.A."/>
            <person name="Magnuson J.K."/>
            <person name="Chen J."/>
            <person name="Drula E."/>
            <person name="Henrissat B."/>
            <person name="Wiebenga A."/>
            <person name="Lubbers R.J."/>
            <person name="Gomes A.C."/>
            <person name="Makela M.R."/>
            <person name="Stajich J."/>
            <person name="Grigoriev I.V."/>
            <person name="Mortensen U.H."/>
            <person name="De vries R.P."/>
            <person name="Baker S.E."/>
            <person name="Andersen M.R."/>
        </authorList>
    </citation>
    <scope>NUCLEOTIDE SEQUENCE [LARGE SCALE GENOMIC DNA]</scope>
    <source>
        <strain evidence="1 2">CBS 600.67</strain>
    </source>
</reference>
<name>A0ABR4HVH4_9EURO</name>
<proteinExistence type="predicted"/>
<gene>
    <name evidence="1" type="ORF">BDW59DRAFT_165227</name>
</gene>
<sequence>MGVRRVLRDSTTMTMICQLIESGLDRGYMVEMAQRFRRFQHRVLGFPDREWEDLRALYAFHETFSVFDQRRDWLSKESQRLEKIWIEEANSDQERSDALHAYEEIWNEKHEDLHVFMDACCDFREIAAGFYRRPIFRAMLSTQSMPNWHMSAWLRSRCAESGGCCARNCGCCSKDREGGGLPPLAVAHCTPACSCCLEHLGFDKPIGPLEYSLENISFDVRGKEAGSFGAKMLNAFVWNLER</sequence>
<protein>
    <submittedName>
        <fullName evidence="1">Uncharacterized protein</fullName>
    </submittedName>
</protein>
<dbReference type="Proteomes" id="UP001610335">
    <property type="component" value="Unassembled WGS sequence"/>
</dbReference>
<evidence type="ECO:0000313" key="1">
    <source>
        <dbReference type="EMBL" id="KAL2819074.1"/>
    </source>
</evidence>
<accession>A0ABR4HVH4</accession>
<comment type="caution">
    <text evidence="1">The sequence shown here is derived from an EMBL/GenBank/DDBJ whole genome shotgun (WGS) entry which is preliminary data.</text>
</comment>
<keyword evidence="2" id="KW-1185">Reference proteome</keyword>
<organism evidence="1 2">
    <name type="scientific">Aspergillus cavernicola</name>
    <dbReference type="NCBI Taxonomy" id="176166"/>
    <lineage>
        <taxon>Eukaryota</taxon>
        <taxon>Fungi</taxon>
        <taxon>Dikarya</taxon>
        <taxon>Ascomycota</taxon>
        <taxon>Pezizomycotina</taxon>
        <taxon>Eurotiomycetes</taxon>
        <taxon>Eurotiomycetidae</taxon>
        <taxon>Eurotiales</taxon>
        <taxon>Aspergillaceae</taxon>
        <taxon>Aspergillus</taxon>
        <taxon>Aspergillus subgen. Nidulantes</taxon>
    </lineage>
</organism>